<dbReference type="PANTHER" id="PTHR17490">
    <property type="entry name" value="SUA5"/>
    <property type="match status" value="1"/>
</dbReference>
<dbReference type="GO" id="GO:0003725">
    <property type="term" value="F:double-stranded RNA binding"/>
    <property type="evidence" value="ECO:0007669"/>
    <property type="project" value="InterPro"/>
</dbReference>
<keyword evidence="7" id="KW-0548">Nucleotidyltransferase</keyword>
<evidence type="ECO:0000256" key="9">
    <source>
        <dbReference type="ARBA" id="ARBA00022840"/>
    </source>
</evidence>
<gene>
    <name evidence="14" type="ORF">J07HQW2_02347</name>
</gene>
<dbReference type="HOGENOM" id="CLU_031397_3_1_2"/>
<dbReference type="InterPro" id="IPR050156">
    <property type="entry name" value="TC-AMP_synthase_SUA5"/>
</dbReference>
<dbReference type="GO" id="GO:0006450">
    <property type="term" value="P:regulation of translational fidelity"/>
    <property type="evidence" value="ECO:0007669"/>
    <property type="project" value="TreeGrafter"/>
</dbReference>
<feature type="compositionally biased region" description="Basic and acidic residues" evidence="12">
    <location>
        <begin position="1"/>
        <end position="21"/>
    </location>
</feature>
<dbReference type="EC" id="2.7.7.87" evidence="3"/>
<evidence type="ECO:0000256" key="6">
    <source>
        <dbReference type="ARBA" id="ARBA00022694"/>
    </source>
</evidence>
<evidence type="ECO:0000256" key="8">
    <source>
        <dbReference type="ARBA" id="ARBA00022741"/>
    </source>
</evidence>
<evidence type="ECO:0000256" key="5">
    <source>
        <dbReference type="ARBA" id="ARBA00022679"/>
    </source>
</evidence>
<evidence type="ECO:0000256" key="4">
    <source>
        <dbReference type="ARBA" id="ARBA00022490"/>
    </source>
</evidence>
<dbReference type="GO" id="GO:0005524">
    <property type="term" value="F:ATP binding"/>
    <property type="evidence" value="ECO:0007669"/>
    <property type="project" value="UniProtKB-KW"/>
</dbReference>
<dbReference type="PROSITE" id="PS51163">
    <property type="entry name" value="YRDC"/>
    <property type="match status" value="1"/>
</dbReference>
<dbReference type="SUPFAM" id="SSF55821">
    <property type="entry name" value="YrdC/RibB"/>
    <property type="match status" value="1"/>
</dbReference>
<evidence type="ECO:0000256" key="10">
    <source>
        <dbReference type="ARBA" id="ARBA00029774"/>
    </source>
</evidence>
<dbReference type="Proteomes" id="UP000030710">
    <property type="component" value="Unassembled WGS sequence"/>
</dbReference>
<keyword evidence="9" id="KW-0067">ATP-binding</keyword>
<evidence type="ECO:0000256" key="1">
    <source>
        <dbReference type="ARBA" id="ARBA00004496"/>
    </source>
</evidence>
<feature type="compositionally biased region" description="Polar residues" evidence="12">
    <location>
        <begin position="22"/>
        <end position="31"/>
    </location>
</feature>
<accession>U1PQ68</accession>
<evidence type="ECO:0000313" key="15">
    <source>
        <dbReference type="Proteomes" id="UP000030710"/>
    </source>
</evidence>
<reference evidence="14 15" key="1">
    <citation type="journal article" date="2013" name="PLoS ONE">
        <title>Assembly-driven community genomics of a hypersaline microbial ecosystem.</title>
        <authorList>
            <person name="Podell S."/>
            <person name="Ugalde J.A."/>
            <person name="Narasingarao P."/>
            <person name="Banfield J.F."/>
            <person name="Heidelberg K.B."/>
            <person name="Allen E.E."/>
        </authorList>
    </citation>
    <scope>NUCLEOTIDE SEQUENCE [LARGE SCALE GENOMIC DNA]</scope>
    <source>
        <strain evidence="15">J07HQW2</strain>
    </source>
</reference>
<comment type="subcellular location">
    <subcellularLocation>
        <location evidence="1">Cytoplasm</location>
    </subcellularLocation>
</comment>
<dbReference type="STRING" id="1238425.J07HQW2_02347"/>
<evidence type="ECO:0000256" key="7">
    <source>
        <dbReference type="ARBA" id="ARBA00022695"/>
    </source>
</evidence>
<dbReference type="InterPro" id="IPR017945">
    <property type="entry name" value="DHBP_synth_RibB-like_a/b_dom"/>
</dbReference>
<dbReference type="GO" id="GO:0061710">
    <property type="term" value="F:L-threonylcarbamoyladenylate synthase"/>
    <property type="evidence" value="ECO:0007669"/>
    <property type="project" value="UniProtKB-EC"/>
</dbReference>
<keyword evidence="6" id="KW-0819">tRNA processing</keyword>
<dbReference type="PANTHER" id="PTHR17490:SF16">
    <property type="entry name" value="THREONYLCARBAMOYL-AMP SYNTHASE"/>
    <property type="match status" value="1"/>
</dbReference>
<proteinExistence type="inferred from homology"/>
<comment type="catalytic activity">
    <reaction evidence="11">
        <text>L-threonine + hydrogencarbonate + ATP = L-threonylcarbamoyladenylate + diphosphate + H2O</text>
        <dbReference type="Rhea" id="RHEA:36407"/>
        <dbReference type="ChEBI" id="CHEBI:15377"/>
        <dbReference type="ChEBI" id="CHEBI:17544"/>
        <dbReference type="ChEBI" id="CHEBI:30616"/>
        <dbReference type="ChEBI" id="CHEBI:33019"/>
        <dbReference type="ChEBI" id="CHEBI:57926"/>
        <dbReference type="ChEBI" id="CHEBI:73682"/>
        <dbReference type="EC" id="2.7.7.87"/>
    </reaction>
</comment>
<dbReference type="GO" id="GO:0000049">
    <property type="term" value="F:tRNA binding"/>
    <property type="evidence" value="ECO:0007669"/>
    <property type="project" value="TreeGrafter"/>
</dbReference>
<dbReference type="EMBL" id="KE356561">
    <property type="protein sequence ID" value="ERG95887.1"/>
    <property type="molecule type" value="Genomic_DNA"/>
</dbReference>
<evidence type="ECO:0000256" key="12">
    <source>
        <dbReference type="SAM" id="MobiDB-lite"/>
    </source>
</evidence>
<protein>
    <recommendedName>
        <fullName evidence="10">L-threonylcarbamoyladenylate synthase</fullName>
        <ecNumber evidence="3">2.7.7.87</ecNumber>
    </recommendedName>
    <alternativeName>
        <fullName evidence="10">L-threonylcarbamoyladenylate synthase</fullName>
    </alternativeName>
</protein>
<evidence type="ECO:0000256" key="2">
    <source>
        <dbReference type="ARBA" id="ARBA00007663"/>
    </source>
</evidence>
<evidence type="ECO:0000259" key="13">
    <source>
        <dbReference type="PROSITE" id="PS51163"/>
    </source>
</evidence>
<dbReference type="AlphaFoldDB" id="U1PQ68"/>
<dbReference type="GO" id="GO:0005737">
    <property type="term" value="C:cytoplasm"/>
    <property type="evidence" value="ECO:0007669"/>
    <property type="project" value="UniProtKB-SubCell"/>
</dbReference>
<name>U1PQ68_9EURY</name>
<evidence type="ECO:0000313" key="14">
    <source>
        <dbReference type="EMBL" id="ERG95887.1"/>
    </source>
</evidence>
<dbReference type="NCBIfam" id="TIGR00057">
    <property type="entry name" value="L-threonylcarbamoyladenylate synthase"/>
    <property type="match status" value="1"/>
</dbReference>
<comment type="similarity">
    <text evidence="2">Belongs to the SUA5 family.</text>
</comment>
<evidence type="ECO:0000256" key="3">
    <source>
        <dbReference type="ARBA" id="ARBA00012584"/>
    </source>
</evidence>
<sequence>MTPDSGRDNSDRRTNVDDKRSQSGTDSNTGTDLVGQTMENNSTALSTAVKAIKSGEPVVYPTDTVYGLGVDASNSDAIERVFDIKGRNYDNPLSLAVQNISAVKRHAKPSERAIQFIQAFLPGPITVVVERSTTIPDVLTAGRNRVGIRIPDNDIALSLLKNVAPTPVTATSANQSGTGSIVHPDMLDQSIRENAAIVLDGGETTGTESTVVDPAENIIHRRGAMADAVIAWLSDIVGTRPMIES</sequence>
<evidence type="ECO:0000256" key="11">
    <source>
        <dbReference type="ARBA" id="ARBA00048366"/>
    </source>
</evidence>
<dbReference type="Pfam" id="PF01300">
    <property type="entry name" value="Sua5_yciO_yrdC"/>
    <property type="match status" value="1"/>
</dbReference>
<organism evidence="14 15">
    <name type="scientific">Haloquadratum walsbyi J07HQW2</name>
    <dbReference type="NCBI Taxonomy" id="1238425"/>
    <lineage>
        <taxon>Archaea</taxon>
        <taxon>Methanobacteriati</taxon>
        <taxon>Methanobacteriota</taxon>
        <taxon>Stenosarchaea group</taxon>
        <taxon>Halobacteria</taxon>
        <taxon>Halobacteriales</taxon>
        <taxon>Haloferacaceae</taxon>
        <taxon>Haloquadratum</taxon>
    </lineage>
</organism>
<keyword evidence="4" id="KW-0963">Cytoplasm</keyword>
<dbReference type="GO" id="GO:0008033">
    <property type="term" value="P:tRNA processing"/>
    <property type="evidence" value="ECO:0007669"/>
    <property type="project" value="UniProtKB-KW"/>
</dbReference>
<dbReference type="InterPro" id="IPR006070">
    <property type="entry name" value="Sua5-like_dom"/>
</dbReference>
<feature type="region of interest" description="Disordered" evidence="12">
    <location>
        <begin position="1"/>
        <end position="37"/>
    </location>
</feature>
<keyword evidence="8" id="KW-0547">Nucleotide-binding</keyword>
<dbReference type="Gene3D" id="3.90.870.10">
    <property type="entry name" value="DHBP synthase"/>
    <property type="match status" value="1"/>
</dbReference>
<keyword evidence="5" id="KW-0808">Transferase</keyword>
<feature type="domain" description="YrdC-like" evidence="13">
    <location>
        <begin position="42"/>
        <end position="225"/>
    </location>
</feature>
<dbReference type="eggNOG" id="arCOG01952">
    <property type="taxonomic scope" value="Archaea"/>
</dbReference>